<dbReference type="Proteomes" id="UP000177199">
    <property type="component" value="Unassembled WGS sequence"/>
</dbReference>
<name>A0A1F7HJM7_9BACT</name>
<dbReference type="AlphaFoldDB" id="A0A1F7HJM7"/>
<keyword evidence="1" id="KW-0812">Transmembrane</keyword>
<keyword evidence="1" id="KW-1133">Transmembrane helix</keyword>
<evidence type="ECO:0000313" key="2">
    <source>
        <dbReference type="EMBL" id="OGK31293.1"/>
    </source>
</evidence>
<feature type="transmembrane region" description="Helical" evidence="1">
    <location>
        <begin position="37"/>
        <end position="59"/>
    </location>
</feature>
<protein>
    <recommendedName>
        <fullName evidence="4">Glycosyltransferase RgtA/B/C/D-like domain-containing protein</fullName>
    </recommendedName>
</protein>
<feature type="transmembrane region" description="Helical" evidence="1">
    <location>
        <begin position="66"/>
        <end position="85"/>
    </location>
</feature>
<dbReference type="EMBL" id="MFZV01000012">
    <property type="protein sequence ID" value="OGK31293.1"/>
    <property type="molecule type" value="Genomic_DNA"/>
</dbReference>
<accession>A0A1F7HJM7</accession>
<reference evidence="2 3" key="1">
    <citation type="journal article" date="2016" name="Nat. Commun.">
        <title>Thousands of microbial genomes shed light on interconnected biogeochemical processes in an aquifer system.</title>
        <authorList>
            <person name="Anantharaman K."/>
            <person name="Brown C.T."/>
            <person name="Hug L.A."/>
            <person name="Sharon I."/>
            <person name="Castelle C.J."/>
            <person name="Probst A.J."/>
            <person name="Thomas B.C."/>
            <person name="Singh A."/>
            <person name="Wilkins M.J."/>
            <person name="Karaoz U."/>
            <person name="Brodie E.L."/>
            <person name="Williams K.H."/>
            <person name="Hubbard S.S."/>
            <person name="Banfield J.F."/>
        </authorList>
    </citation>
    <scope>NUCLEOTIDE SEQUENCE [LARGE SCALE GENOMIC DNA]</scope>
</reference>
<organism evidence="2 3">
    <name type="scientific">Candidatus Roizmanbacteria bacterium RIFCSPHIGHO2_12_FULL_33_9</name>
    <dbReference type="NCBI Taxonomy" id="1802045"/>
    <lineage>
        <taxon>Bacteria</taxon>
        <taxon>Candidatus Roizmaniibacteriota</taxon>
    </lineage>
</organism>
<feature type="transmembrane region" description="Helical" evidence="1">
    <location>
        <begin position="116"/>
        <end position="136"/>
    </location>
</feature>
<feature type="transmembrane region" description="Helical" evidence="1">
    <location>
        <begin position="91"/>
        <end position="111"/>
    </location>
</feature>
<feature type="transmembrane region" description="Helical" evidence="1">
    <location>
        <begin position="12"/>
        <end position="31"/>
    </location>
</feature>
<sequence>MNISFQNGIYKYLFGQGIAFTPTIHSFLTLIRLIRNAVIPLLQNNNSVIFFLGAISLILKFKDSKKLFTVGFLWIIPALIVNQWFDFDALLFGRHAAITGFGFAFFAAIFLEKRRILCLLVILYVLASSLPALTLLKQPIPYLTEQKFVQQLPKGLLIESHFARPQVQGYYNGEIIFTNETTLSKKEIGRIIDRYLDNNKPIFVTSQALSDPYGLYSGPFLHMISLSYVRGYFLEDVIRLYSLNEYATIDKDAGLTIYKVIEKTNSSYPNIQKLKNNRRQIDYFDPLSRLITSLSILLFTRYYP</sequence>
<evidence type="ECO:0000313" key="3">
    <source>
        <dbReference type="Proteomes" id="UP000177199"/>
    </source>
</evidence>
<evidence type="ECO:0008006" key="4">
    <source>
        <dbReference type="Google" id="ProtNLM"/>
    </source>
</evidence>
<gene>
    <name evidence="2" type="ORF">A3F29_02405</name>
</gene>
<proteinExistence type="predicted"/>
<keyword evidence="1" id="KW-0472">Membrane</keyword>
<evidence type="ECO:0000256" key="1">
    <source>
        <dbReference type="SAM" id="Phobius"/>
    </source>
</evidence>
<comment type="caution">
    <text evidence="2">The sequence shown here is derived from an EMBL/GenBank/DDBJ whole genome shotgun (WGS) entry which is preliminary data.</text>
</comment>